<keyword evidence="12" id="KW-0067">ATP-binding</keyword>
<keyword evidence="15 16" id="KW-0472">Membrane</keyword>
<evidence type="ECO:0000256" key="12">
    <source>
        <dbReference type="ARBA" id="ARBA00022840"/>
    </source>
</evidence>
<evidence type="ECO:0000256" key="13">
    <source>
        <dbReference type="ARBA" id="ARBA00022989"/>
    </source>
</evidence>
<comment type="catalytic activity">
    <reaction evidence="1">
        <text>ATP + protein L-histidine = ADP + protein N-phospho-L-histidine.</text>
        <dbReference type="EC" id="2.7.13.3"/>
    </reaction>
</comment>
<evidence type="ECO:0000256" key="16">
    <source>
        <dbReference type="SAM" id="Phobius"/>
    </source>
</evidence>
<dbReference type="InterPro" id="IPR050428">
    <property type="entry name" value="TCS_sensor_his_kinase"/>
</dbReference>
<evidence type="ECO:0000313" key="19">
    <source>
        <dbReference type="EMBL" id="RBP48164.1"/>
    </source>
</evidence>
<dbReference type="SUPFAM" id="SSF47384">
    <property type="entry name" value="Homodimeric domain of signal transducing histidine kinase"/>
    <property type="match status" value="1"/>
</dbReference>
<keyword evidence="20" id="KW-1185">Reference proteome</keyword>
<sequence length="484" mass="53224">MPDPPAPSSRPKRAIGLTTRLVAGYMLVALITTTAGAIFLYHGLHESYAEEDTEFLNTHIKSLREELAKRPTPPMTKDMIVNSYSHRNMEAQYGQISTRRGQVMMQSPGFTDIVPDVTAFPPPVSEHEDIKEARYYRKSPTSPLMMLTSAMVRREQTDALFIYRVALDVSHIEGWMAEFRNQLIGVVLAGTTLSGLLAWVLTRQGLRPLQDITAAMRRVGASGLDGRLGHNPWPKELAATADEFDLMLERLRDSFMRLSRFSADAAHEFRTPLNSLMISTSLMLSHDRDSEEYRQALTANLEQYERLKSMVDSLLFIARADNAETVLTKSDINMVTLGTEVLDFFSALAEDRGITTEVIGNGTAYGDATLLRLAISNLVSNALRHTAAGGRVSITVEESADTCSIEVSDTGVGIAPEHLPRLFDRFYRVDAARTADDGEKGVGLGLPLVKTIAQLHGGLVTASSTPGKGTTMRLTVPRALRVEA</sequence>
<keyword evidence="6" id="KW-0997">Cell inner membrane</keyword>
<comment type="caution">
    <text evidence="19">The sequence shown here is derived from an EMBL/GenBank/DDBJ whole genome shotgun (WGS) entry which is preliminary data.</text>
</comment>
<evidence type="ECO:0000256" key="15">
    <source>
        <dbReference type="ARBA" id="ARBA00023136"/>
    </source>
</evidence>
<dbReference type="InterPro" id="IPR036890">
    <property type="entry name" value="HATPase_C_sf"/>
</dbReference>
<dbReference type="Gene3D" id="6.10.340.10">
    <property type="match status" value="1"/>
</dbReference>
<dbReference type="InterPro" id="IPR004358">
    <property type="entry name" value="Sig_transdc_His_kin-like_C"/>
</dbReference>
<keyword evidence="7" id="KW-0597">Phosphoprotein</keyword>
<name>A0A366HX74_9BACT</name>
<evidence type="ECO:0000259" key="18">
    <source>
        <dbReference type="PROSITE" id="PS50885"/>
    </source>
</evidence>
<dbReference type="PROSITE" id="PS50109">
    <property type="entry name" value="HIS_KIN"/>
    <property type="match status" value="1"/>
</dbReference>
<dbReference type="InterPro" id="IPR006290">
    <property type="entry name" value="CztS_silS_copS"/>
</dbReference>
<reference evidence="19 20" key="1">
    <citation type="submission" date="2018-06" db="EMBL/GenBank/DDBJ databases">
        <title>Genomic Encyclopedia of Type Strains, Phase IV (KMG-IV): sequencing the most valuable type-strain genomes for metagenomic binning, comparative biology and taxonomic classification.</title>
        <authorList>
            <person name="Goeker M."/>
        </authorList>
    </citation>
    <scope>NUCLEOTIDE SEQUENCE [LARGE SCALE GENOMIC DNA]</scope>
    <source>
        <strain evidence="19 20">DSM 25532</strain>
    </source>
</reference>
<dbReference type="EC" id="2.7.13.3" evidence="4"/>
<dbReference type="Gene3D" id="1.10.287.130">
    <property type="match status" value="1"/>
</dbReference>
<dbReference type="PANTHER" id="PTHR45436:SF15">
    <property type="entry name" value="SENSOR HISTIDINE KINASE CUSS"/>
    <property type="match status" value="1"/>
</dbReference>
<evidence type="ECO:0000256" key="1">
    <source>
        <dbReference type="ARBA" id="ARBA00000085"/>
    </source>
</evidence>
<keyword evidence="13 16" id="KW-1133">Transmembrane helix</keyword>
<feature type="domain" description="HAMP" evidence="18">
    <location>
        <begin position="203"/>
        <end position="256"/>
    </location>
</feature>
<dbReference type="InterPro" id="IPR003660">
    <property type="entry name" value="HAMP_dom"/>
</dbReference>
<evidence type="ECO:0000256" key="6">
    <source>
        <dbReference type="ARBA" id="ARBA00022519"/>
    </source>
</evidence>
<comment type="subcellular location">
    <subcellularLocation>
        <location evidence="3">Cell inner membrane</location>
    </subcellularLocation>
    <subcellularLocation>
        <location evidence="2">Membrane</location>
        <topology evidence="2">Multi-pass membrane protein</topology>
    </subcellularLocation>
</comment>
<dbReference type="AlphaFoldDB" id="A0A366HX74"/>
<evidence type="ECO:0000313" key="20">
    <source>
        <dbReference type="Proteomes" id="UP000253426"/>
    </source>
</evidence>
<protein>
    <recommendedName>
        <fullName evidence="4">histidine kinase</fullName>
        <ecNumber evidence="4">2.7.13.3</ecNumber>
    </recommendedName>
</protein>
<keyword evidence="10" id="KW-0547">Nucleotide-binding</keyword>
<dbReference type="EMBL" id="QNRR01000001">
    <property type="protein sequence ID" value="RBP48164.1"/>
    <property type="molecule type" value="Genomic_DNA"/>
</dbReference>
<dbReference type="PANTHER" id="PTHR45436">
    <property type="entry name" value="SENSOR HISTIDINE KINASE YKOH"/>
    <property type="match status" value="1"/>
</dbReference>
<evidence type="ECO:0000256" key="10">
    <source>
        <dbReference type="ARBA" id="ARBA00022741"/>
    </source>
</evidence>
<evidence type="ECO:0000256" key="5">
    <source>
        <dbReference type="ARBA" id="ARBA00022475"/>
    </source>
</evidence>
<dbReference type="Proteomes" id="UP000253426">
    <property type="component" value="Unassembled WGS sequence"/>
</dbReference>
<evidence type="ECO:0000259" key="17">
    <source>
        <dbReference type="PROSITE" id="PS50109"/>
    </source>
</evidence>
<evidence type="ECO:0000256" key="7">
    <source>
        <dbReference type="ARBA" id="ARBA00022553"/>
    </source>
</evidence>
<dbReference type="InterPro" id="IPR005467">
    <property type="entry name" value="His_kinase_dom"/>
</dbReference>
<keyword evidence="14" id="KW-0902">Two-component regulatory system</keyword>
<dbReference type="Pfam" id="PF00512">
    <property type="entry name" value="HisKA"/>
    <property type="match status" value="1"/>
</dbReference>
<dbReference type="GO" id="GO:0005886">
    <property type="term" value="C:plasma membrane"/>
    <property type="evidence" value="ECO:0007669"/>
    <property type="project" value="UniProtKB-SubCell"/>
</dbReference>
<organism evidence="19 20">
    <name type="scientific">Roseimicrobium gellanilyticum</name>
    <dbReference type="NCBI Taxonomy" id="748857"/>
    <lineage>
        <taxon>Bacteria</taxon>
        <taxon>Pseudomonadati</taxon>
        <taxon>Verrucomicrobiota</taxon>
        <taxon>Verrucomicrobiia</taxon>
        <taxon>Verrucomicrobiales</taxon>
        <taxon>Verrucomicrobiaceae</taxon>
        <taxon>Roseimicrobium</taxon>
    </lineage>
</organism>
<evidence type="ECO:0000256" key="3">
    <source>
        <dbReference type="ARBA" id="ARBA00004533"/>
    </source>
</evidence>
<dbReference type="Gene3D" id="3.30.565.10">
    <property type="entry name" value="Histidine kinase-like ATPase, C-terminal domain"/>
    <property type="match status" value="1"/>
</dbReference>
<dbReference type="SUPFAM" id="SSF55874">
    <property type="entry name" value="ATPase domain of HSP90 chaperone/DNA topoisomerase II/histidine kinase"/>
    <property type="match status" value="1"/>
</dbReference>
<feature type="transmembrane region" description="Helical" evidence="16">
    <location>
        <begin position="21"/>
        <end position="41"/>
    </location>
</feature>
<gene>
    <name evidence="19" type="ORF">DES53_101964</name>
</gene>
<feature type="domain" description="Histidine kinase" evidence="17">
    <location>
        <begin position="264"/>
        <end position="480"/>
    </location>
</feature>
<evidence type="ECO:0000256" key="14">
    <source>
        <dbReference type="ARBA" id="ARBA00023012"/>
    </source>
</evidence>
<dbReference type="CDD" id="cd00075">
    <property type="entry name" value="HATPase"/>
    <property type="match status" value="1"/>
</dbReference>
<dbReference type="GO" id="GO:0005524">
    <property type="term" value="F:ATP binding"/>
    <property type="evidence" value="ECO:0007669"/>
    <property type="project" value="UniProtKB-KW"/>
</dbReference>
<dbReference type="InterPro" id="IPR003594">
    <property type="entry name" value="HATPase_dom"/>
</dbReference>
<evidence type="ECO:0000256" key="11">
    <source>
        <dbReference type="ARBA" id="ARBA00022777"/>
    </source>
</evidence>
<dbReference type="SMART" id="SM00387">
    <property type="entry name" value="HATPase_c"/>
    <property type="match status" value="1"/>
</dbReference>
<evidence type="ECO:0000256" key="9">
    <source>
        <dbReference type="ARBA" id="ARBA00022692"/>
    </source>
</evidence>
<evidence type="ECO:0000256" key="8">
    <source>
        <dbReference type="ARBA" id="ARBA00022679"/>
    </source>
</evidence>
<dbReference type="CDD" id="cd00082">
    <property type="entry name" value="HisKA"/>
    <property type="match status" value="1"/>
</dbReference>
<dbReference type="PROSITE" id="PS50885">
    <property type="entry name" value="HAMP"/>
    <property type="match status" value="1"/>
</dbReference>
<dbReference type="InterPro" id="IPR036097">
    <property type="entry name" value="HisK_dim/P_sf"/>
</dbReference>
<keyword evidence="5" id="KW-1003">Cell membrane</keyword>
<dbReference type="PRINTS" id="PR00344">
    <property type="entry name" value="BCTRLSENSOR"/>
</dbReference>
<keyword evidence="11 19" id="KW-0418">Kinase</keyword>
<evidence type="ECO:0000256" key="4">
    <source>
        <dbReference type="ARBA" id="ARBA00012438"/>
    </source>
</evidence>
<proteinExistence type="predicted"/>
<dbReference type="GO" id="GO:0000155">
    <property type="term" value="F:phosphorelay sensor kinase activity"/>
    <property type="evidence" value="ECO:0007669"/>
    <property type="project" value="InterPro"/>
</dbReference>
<dbReference type="InterPro" id="IPR003661">
    <property type="entry name" value="HisK_dim/P_dom"/>
</dbReference>
<evidence type="ECO:0000256" key="2">
    <source>
        <dbReference type="ARBA" id="ARBA00004141"/>
    </source>
</evidence>
<dbReference type="FunFam" id="3.30.565.10:FF:000006">
    <property type="entry name" value="Sensor histidine kinase WalK"/>
    <property type="match status" value="1"/>
</dbReference>
<dbReference type="SMART" id="SM00304">
    <property type="entry name" value="HAMP"/>
    <property type="match status" value="1"/>
</dbReference>
<dbReference type="RefSeq" id="WP_170156862.1">
    <property type="nucleotide sequence ID" value="NZ_QNRR01000001.1"/>
</dbReference>
<dbReference type="NCBIfam" id="TIGR01386">
    <property type="entry name" value="cztS_silS_copS"/>
    <property type="match status" value="1"/>
</dbReference>
<keyword evidence="9 16" id="KW-0812">Transmembrane</keyword>
<dbReference type="SMART" id="SM00388">
    <property type="entry name" value="HisKA"/>
    <property type="match status" value="1"/>
</dbReference>
<accession>A0A366HX74</accession>
<keyword evidence="8" id="KW-0808">Transferase</keyword>
<dbReference type="Pfam" id="PF02518">
    <property type="entry name" value="HATPase_c"/>
    <property type="match status" value="1"/>
</dbReference>